<feature type="domain" description="DHHA1" evidence="8">
    <location>
        <begin position="372"/>
        <end position="474"/>
    </location>
</feature>
<dbReference type="InterPro" id="IPR038763">
    <property type="entry name" value="DHH_sf"/>
</dbReference>
<dbReference type="InterPro" id="IPR051673">
    <property type="entry name" value="SSDNA_exonuclease_RecJ"/>
</dbReference>
<dbReference type="Pfam" id="PF01368">
    <property type="entry name" value="DHH"/>
    <property type="match status" value="1"/>
</dbReference>
<dbReference type="InterPro" id="IPR041122">
    <property type="entry name" value="RecJ_OB"/>
</dbReference>
<evidence type="ECO:0000256" key="4">
    <source>
        <dbReference type="ARBA" id="ARBA00022801"/>
    </source>
</evidence>
<dbReference type="NCBIfam" id="TIGR00644">
    <property type="entry name" value="recJ"/>
    <property type="match status" value="1"/>
</dbReference>
<gene>
    <name evidence="10" type="ORF">J2792_000281</name>
</gene>
<dbReference type="PANTHER" id="PTHR30255">
    <property type="entry name" value="SINGLE-STRANDED-DNA-SPECIFIC EXONUCLEASE RECJ"/>
    <property type="match status" value="1"/>
</dbReference>
<dbReference type="EMBL" id="JAVDRD010000001">
    <property type="protein sequence ID" value="MDR6509441.1"/>
    <property type="molecule type" value="Genomic_DNA"/>
</dbReference>
<evidence type="ECO:0000256" key="6">
    <source>
        <dbReference type="SAM" id="Coils"/>
    </source>
</evidence>
<feature type="domain" description="DDH" evidence="7">
    <location>
        <begin position="95"/>
        <end position="255"/>
    </location>
</feature>
<dbReference type="InterPro" id="IPR001667">
    <property type="entry name" value="DDH_dom"/>
</dbReference>
<proteinExistence type="inferred from homology"/>
<keyword evidence="5 10" id="KW-0269">Exonuclease</keyword>
<comment type="similarity">
    <text evidence="1">Belongs to the RecJ family.</text>
</comment>
<evidence type="ECO:0000259" key="9">
    <source>
        <dbReference type="Pfam" id="PF17768"/>
    </source>
</evidence>
<organism evidence="10 11">
    <name type="scientific">Novosphingobium capsulatum</name>
    <dbReference type="NCBI Taxonomy" id="13688"/>
    <lineage>
        <taxon>Bacteria</taxon>
        <taxon>Pseudomonadati</taxon>
        <taxon>Pseudomonadota</taxon>
        <taxon>Alphaproteobacteria</taxon>
        <taxon>Sphingomonadales</taxon>
        <taxon>Sphingomonadaceae</taxon>
        <taxon>Novosphingobium</taxon>
    </lineage>
</organism>
<dbReference type="Proteomes" id="UP001184150">
    <property type="component" value="Unassembled WGS sequence"/>
</dbReference>
<keyword evidence="11" id="KW-1185">Reference proteome</keyword>
<dbReference type="Gene3D" id="3.90.1640.30">
    <property type="match status" value="1"/>
</dbReference>
<dbReference type="Pfam" id="PF02272">
    <property type="entry name" value="DHHA1"/>
    <property type="match status" value="1"/>
</dbReference>
<evidence type="ECO:0000256" key="2">
    <source>
        <dbReference type="ARBA" id="ARBA00019841"/>
    </source>
</evidence>
<dbReference type="GO" id="GO:0004527">
    <property type="term" value="F:exonuclease activity"/>
    <property type="evidence" value="ECO:0007669"/>
    <property type="project" value="UniProtKB-KW"/>
</dbReference>
<evidence type="ECO:0000256" key="3">
    <source>
        <dbReference type="ARBA" id="ARBA00022722"/>
    </source>
</evidence>
<reference evidence="10 11" key="1">
    <citation type="submission" date="2023-07" db="EMBL/GenBank/DDBJ databases">
        <title>Sorghum-associated microbial communities from plants grown in Nebraska, USA.</title>
        <authorList>
            <person name="Schachtman D."/>
        </authorList>
    </citation>
    <scope>NUCLEOTIDE SEQUENCE [LARGE SCALE GENOMIC DNA]</scope>
    <source>
        <strain evidence="10 11">DS1027</strain>
    </source>
</reference>
<feature type="domain" description="RecJ OB" evidence="9">
    <location>
        <begin position="489"/>
        <end position="599"/>
    </location>
</feature>
<comment type="caution">
    <text evidence="10">The sequence shown here is derived from an EMBL/GenBank/DDBJ whole genome shotgun (WGS) entry which is preliminary data.</text>
</comment>
<dbReference type="InterPro" id="IPR003156">
    <property type="entry name" value="DHHA1_dom"/>
</dbReference>
<evidence type="ECO:0000259" key="8">
    <source>
        <dbReference type="Pfam" id="PF02272"/>
    </source>
</evidence>
<accession>A0ABU1MGI2</accession>
<evidence type="ECO:0000259" key="7">
    <source>
        <dbReference type="Pfam" id="PF01368"/>
    </source>
</evidence>
<name>A0ABU1MGI2_9SPHN</name>
<protein>
    <recommendedName>
        <fullName evidence="2">Single-stranded-DNA-specific exonuclease RecJ</fullName>
    </recommendedName>
</protein>
<keyword evidence="3" id="KW-0540">Nuclease</keyword>
<evidence type="ECO:0000256" key="5">
    <source>
        <dbReference type="ARBA" id="ARBA00022839"/>
    </source>
</evidence>
<evidence type="ECO:0000313" key="10">
    <source>
        <dbReference type="EMBL" id="MDR6509441.1"/>
    </source>
</evidence>
<keyword evidence="4 10" id="KW-0378">Hydrolase</keyword>
<keyword evidence="6" id="KW-0175">Coiled coil</keyword>
<evidence type="ECO:0000313" key="11">
    <source>
        <dbReference type="Proteomes" id="UP001184150"/>
    </source>
</evidence>
<dbReference type="SUPFAM" id="SSF64182">
    <property type="entry name" value="DHH phosphoesterases"/>
    <property type="match status" value="1"/>
</dbReference>
<dbReference type="InterPro" id="IPR004610">
    <property type="entry name" value="RecJ"/>
</dbReference>
<dbReference type="RefSeq" id="WP_309804189.1">
    <property type="nucleotide sequence ID" value="NZ_JAVDRD010000001.1"/>
</dbReference>
<dbReference type="PANTHER" id="PTHR30255:SF2">
    <property type="entry name" value="SINGLE-STRANDED-DNA-SPECIFIC EXONUCLEASE RECJ"/>
    <property type="match status" value="1"/>
</dbReference>
<dbReference type="Pfam" id="PF17768">
    <property type="entry name" value="RecJ_OB"/>
    <property type="match status" value="1"/>
</dbReference>
<sequence>MIPVTAITHSLSGLAWRWRGGNMDLSGRFGRAGGGDDGLSNDLVDQLLLSRGVPHDDLERHRRPTLRDFLPDPAIFRDMEVAARRLAEGVVRGERITVYGDYDVDGATSAALLLRLLRALGVEGQAYIPDRLLEGYGPSGEALVRLGREGSQLIVTVDCGAMAHDALGQAAAAGIDVIVVDHHKCAPDLPPAVALVNPNRLDEDDEAAAHGHLAAVGVAFLLAVATVRVLRARGWFESRPAPDLMGLLDLVALGTVADVAQLKGLNRALVAQGLKVMAKRANIGLSALIDASRITRAPTASDMGFALGPRINAAGRIGDSSLGVRLLTTQDPDEAKDIATRLSALNDERRAIEQAVQEAAEAQVEAQHNRAVVVVSGLGWHPGVIGIVAGRIKEKTGKPTLVIALDDGEQAEVDGAGMGKGSGRSIPGVDLGAAIIAAREVGLLVKGGGHAMACGLTIAPDSVEPLAQWLDERLGRDVANARAAQSLALDLSLSPGGLTPSLVETLEGAGPYGVGWPGPRVAVGPVRLVKCDIVGNDHVRAIVAGADGRSFKAMAFRAAQTDLGQALLHGCKGRQLWLAGRARLDDWGSRPAAELHIEDAAFAD</sequence>
<evidence type="ECO:0000256" key="1">
    <source>
        <dbReference type="ARBA" id="ARBA00005915"/>
    </source>
</evidence>
<feature type="coiled-coil region" evidence="6">
    <location>
        <begin position="335"/>
        <end position="365"/>
    </location>
</feature>
<dbReference type="Gene3D" id="3.10.310.30">
    <property type="match status" value="1"/>
</dbReference>